<sequence>MLRALLFLLGVYSRVVIHEESDKPGLKYDSHYEKLLNKDRVVVLYLSYCPHSLEALETLESKNIPFTKYERGENQGFSDYVNTKFHYHKSPTIIIDGKFFGGNDKLQKTLRKNPKFLSNILPQ</sequence>
<gene>
    <name evidence="3" type="ORF">NBO_32g0022</name>
</gene>
<dbReference type="Gene3D" id="3.40.30.10">
    <property type="entry name" value="Glutaredoxin"/>
    <property type="match status" value="1"/>
</dbReference>
<evidence type="ECO:0000313" key="4">
    <source>
        <dbReference type="Proteomes" id="UP000016927"/>
    </source>
</evidence>
<evidence type="ECO:0000256" key="1">
    <source>
        <dbReference type="SAM" id="SignalP"/>
    </source>
</evidence>
<dbReference type="SUPFAM" id="SSF52833">
    <property type="entry name" value="Thioredoxin-like"/>
    <property type="match status" value="1"/>
</dbReference>
<dbReference type="OrthoDB" id="418495at2759"/>
<reference evidence="3 4" key="1">
    <citation type="journal article" date="2013" name="BMC Genomics">
        <title>Comparative genomics of parasitic silkworm microsporidia reveal an association between genome expansion and host adaptation.</title>
        <authorList>
            <person name="Pan G."/>
            <person name="Xu J."/>
            <person name="Li T."/>
            <person name="Xia Q."/>
            <person name="Liu S.L."/>
            <person name="Zhang G."/>
            <person name="Li S."/>
            <person name="Li C."/>
            <person name="Liu H."/>
            <person name="Yang L."/>
            <person name="Liu T."/>
            <person name="Zhang X."/>
            <person name="Wu Z."/>
            <person name="Fan W."/>
            <person name="Dang X."/>
            <person name="Xiang H."/>
            <person name="Tao M."/>
            <person name="Li Y."/>
            <person name="Hu J."/>
            <person name="Li Z."/>
            <person name="Lin L."/>
            <person name="Luo J."/>
            <person name="Geng L."/>
            <person name="Wang L."/>
            <person name="Long M."/>
            <person name="Wan Y."/>
            <person name="He N."/>
            <person name="Zhang Z."/>
            <person name="Lu C."/>
            <person name="Keeling P.J."/>
            <person name="Wang J."/>
            <person name="Xiang Z."/>
            <person name="Zhou Z."/>
        </authorList>
    </citation>
    <scope>NUCLEOTIDE SEQUENCE [LARGE SCALE GENOMIC DNA]</scope>
    <source>
        <strain evidence="4">CQ1 / CVCC 102059</strain>
    </source>
</reference>
<dbReference type="VEuPathDB" id="MicrosporidiaDB:NBO_32g0022"/>
<organism evidence="3 4">
    <name type="scientific">Nosema bombycis (strain CQ1 / CVCC 102059)</name>
    <name type="common">Microsporidian parasite</name>
    <name type="synonym">Pebrine of silkworm</name>
    <dbReference type="NCBI Taxonomy" id="578461"/>
    <lineage>
        <taxon>Eukaryota</taxon>
        <taxon>Fungi</taxon>
        <taxon>Fungi incertae sedis</taxon>
        <taxon>Microsporidia</taxon>
        <taxon>Nosematidae</taxon>
        <taxon>Nosema</taxon>
    </lineage>
</organism>
<name>R0KVK3_NOSB1</name>
<dbReference type="Pfam" id="PF00462">
    <property type="entry name" value="Glutaredoxin"/>
    <property type="match status" value="1"/>
</dbReference>
<proteinExistence type="predicted"/>
<dbReference type="GO" id="GO:0016491">
    <property type="term" value="F:oxidoreductase activity"/>
    <property type="evidence" value="ECO:0007669"/>
    <property type="project" value="UniProtKB-ARBA"/>
</dbReference>
<feature type="chain" id="PRO_5004344545" evidence="1">
    <location>
        <begin position="19"/>
        <end position="123"/>
    </location>
</feature>
<dbReference type="SMR" id="R0KVK3"/>
<feature type="domain" description="Glutaredoxin" evidence="2">
    <location>
        <begin position="42"/>
        <end position="99"/>
    </location>
</feature>
<dbReference type="InterPro" id="IPR002109">
    <property type="entry name" value="Glutaredoxin"/>
</dbReference>
<dbReference type="HOGENOM" id="CLU_2015905_0_0_1"/>
<keyword evidence="1" id="KW-0732">Signal</keyword>
<keyword evidence="4" id="KW-1185">Reference proteome</keyword>
<protein>
    <submittedName>
        <fullName evidence="3">Glutaredoxin</fullName>
    </submittedName>
</protein>
<accession>R0KVK3</accession>
<dbReference type="AlphaFoldDB" id="R0KVK3"/>
<dbReference type="Proteomes" id="UP000016927">
    <property type="component" value="Unassembled WGS sequence"/>
</dbReference>
<dbReference type="InterPro" id="IPR036249">
    <property type="entry name" value="Thioredoxin-like_sf"/>
</dbReference>
<evidence type="ECO:0000259" key="2">
    <source>
        <dbReference type="Pfam" id="PF00462"/>
    </source>
</evidence>
<dbReference type="EMBL" id="KB908940">
    <property type="protein sequence ID" value="EOB14247.1"/>
    <property type="molecule type" value="Genomic_DNA"/>
</dbReference>
<dbReference type="PROSITE" id="PS51354">
    <property type="entry name" value="GLUTAREDOXIN_2"/>
    <property type="match status" value="1"/>
</dbReference>
<evidence type="ECO:0000313" key="3">
    <source>
        <dbReference type="EMBL" id="EOB14247.1"/>
    </source>
</evidence>
<feature type="signal peptide" evidence="1">
    <location>
        <begin position="1"/>
        <end position="18"/>
    </location>
</feature>